<sequence length="239" mass="26151">MGAKVLRHIAAIDSDADLKDAVHILPVTINAPQPWHTLTAGVEANVLALRSSLSPRRYPIPRFSTLPQSACQLACSSDGRRFRARAVNLFLALLFEQIPAAVALAGLPPVSLDRWDLHHGHLFYASSCRQLGILLHAKEYPAVHSEFFDVNLGNCQAGSSLEFTAEGMDHRNLVWIGGRLACLEMSAASPLRPLLMPGLELPRTVQESDLGQPLADLNYFAELSNRKPSERLFVCVPGD</sequence>
<dbReference type="Proteomes" id="UP001055712">
    <property type="component" value="Unassembled WGS sequence"/>
</dbReference>
<dbReference type="PANTHER" id="PTHR35759:SF1">
    <property type="entry name" value="OS07G0673000 PROTEIN"/>
    <property type="match status" value="1"/>
</dbReference>
<dbReference type="OrthoDB" id="407127at2759"/>
<accession>A0A9D4Z1C2</accession>
<gene>
    <name evidence="1" type="ORF">D9Q98_000625</name>
</gene>
<dbReference type="EMBL" id="SIDB01000001">
    <property type="protein sequence ID" value="KAI3438188.1"/>
    <property type="molecule type" value="Genomic_DNA"/>
</dbReference>
<proteinExistence type="predicted"/>
<dbReference type="AlphaFoldDB" id="A0A9D4Z1C2"/>
<comment type="caution">
    <text evidence="1">The sequence shown here is derived from an EMBL/GenBank/DDBJ whole genome shotgun (WGS) entry which is preliminary data.</text>
</comment>
<organism evidence="1 2">
    <name type="scientific">Chlorella vulgaris</name>
    <name type="common">Green alga</name>
    <dbReference type="NCBI Taxonomy" id="3077"/>
    <lineage>
        <taxon>Eukaryota</taxon>
        <taxon>Viridiplantae</taxon>
        <taxon>Chlorophyta</taxon>
        <taxon>core chlorophytes</taxon>
        <taxon>Trebouxiophyceae</taxon>
        <taxon>Chlorellales</taxon>
        <taxon>Chlorellaceae</taxon>
        <taxon>Chlorella clade</taxon>
        <taxon>Chlorella</taxon>
    </lineage>
</organism>
<evidence type="ECO:0000313" key="2">
    <source>
        <dbReference type="Proteomes" id="UP001055712"/>
    </source>
</evidence>
<name>A0A9D4Z1C2_CHLVU</name>
<reference evidence="1" key="1">
    <citation type="journal article" date="2019" name="Plant J.">
        <title>Chlorella vulgaris genome assembly and annotation reveals the molecular basis for metabolic acclimation to high light conditions.</title>
        <authorList>
            <person name="Cecchin M."/>
            <person name="Marcolungo L."/>
            <person name="Rossato M."/>
            <person name="Girolomoni L."/>
            <person name="Cosentino E."/>
            <person name="Cuine S."/>
            <person name="Li-Beisson Y."/>
            <person name="Delledonne M."/>
            <person name="Ballottari M."/>
        </authorList>
    </citation>
    <scope>NUCLEOTIDE SEQUENCE</scope>
    <source>
        <strain evidence="1">211/11P</strain>
    </source>
</reference>
<keyword evidence="2" id="KW-1185">Reference proteome</keyword>
<evidence type="ECO:0000313" key="1">
    <source>
        <dbReference type="EMBL" id="KAI3438188.1"/>
    </source>
</evidence>
<reference evidence="1" key="2">
    <citation type="submission" date="2020-11" db="EMBL/GenBank/DDBJ databases">
        <authorList>
            <person name="Cecchin M."/>
            <person name="Marcolungo L."/>
            <person name="Rossato M."/>
            <person name="Girolomoni L."/>
            <person name="Cosentino E."/>
            <person name="Cuine S."/>
            <person name="Li-Beisson Y."/>
            <person name="Delledonne M."/>
            <person name="Ballottari M."/>
        </authorList>
    </citation>
    <scope>NUCLEOTIDE SEQUENCE</scope>
    <source>
        <strain evidence="1">211/11P</strain>
        <tissue evidence="1">Whole cell</tissue>
    </source>
</reference>
<dbReference type="PANTHER" id="PTHR35759">
    <property type="entry name" value="BNAA09G03860D PROTEIN"/>
    <property type="match status" value="1"/>
</dbReference>
<protein>
    <submittedName>
        <fullName evidence="1">Uncharacterized protein</fullName>
    </submittedName>
</protein>